<evidence type="ECO:0000256" key="1">
    <source>
        <dbReference type="ARBA" id="ARBA00010894"/>
    </source>
</evidence>
<dbReference type="AlphaFoldDB" id="A0A0E2YZ31"/>
<gene>
    <name evidence="3" type="ORF">IB75_15955</name>
</gene>
<accession>A0A0E2YZ31</accession>
<evidence type="ECO:0000256" key="2">
    <source>
        <dbReference type="SAM" id="Phobius"/>
    </source>
</evidence>
<evidence type="ECO:0008006" key="5">
    <source>
        <dbReference type="Google" id="ProtNLM"/>
    </source>
</evidence>
<keyword evidence="2" id="KW-0472">Membrane</keyword>
<proteinExistence type="inferred from homology"/>
<keyword evidence="2" id="KW-0812">Transmembrane</keyword>
<organism evidence="3 4">
    <name type="scientific">Nitrosococcus oceani C-27</name>
    <dbReference type="NCBI Taxonomy" id="314279"/>
    <lineage>
        <taxon>Bacteria</taxon>
        <taxon>Pseudomonadati</taxon>
        <taxon>Pseudomonadota</taxon>
        <taxon>Gammaproteobacteria</taxon>
        <taxon>Chromatiales</taxon>
        <taxon>Chromatiaceae</taxon>
        <taxon>Nitrosococcus</taxon>
    </lineage>
</organism>
<protein>
    <recommendedName>
        <fullName evidence="5">YggT family protein</fullName>
    </recommendedName>
</protein>
<dbReference type="GO" id="GO:0016020">
    <property type="term" value="C:membrane"/>
    <property type="evidence" value="ECO:0007669"/>
    <property type="project" value="InterPro"/>
</dbReference>
<dbReference type="InterPro" id="IPR003425">
    <property type="entry name" value="CCB3/YggT"/>
</dbReference>
<sequence>MPNDYLTIPLIFLLNTLFSLYILAVMLRLLLQWVRANFRNPVAQFLITITQPLLRPLRRFLPPMGNIDTASMFLLLILTMVKLTIISSLALSVPPLPVLLLASIGDLVSLTFDVFKIAIFIQVILSWIAPTTYNPVTILLYDLTEPLLRPARNLVPPIGGLDLSPLVVLIALQVASMLIEPWFPRII</sequence>
<reference evidence="3 4" key="1">
    <citation type="submission" date="2014-07" db="EMBL/GenBank/DDBJ databases">
        <title>Comparative analysis of Nitrosococcus oceani genome inventories of strains from Pacific and Atlantic gyres.</title>
        <authorList>
            <person name="Lim C.K."/>
            <person name="Wang L."/>
            <person name="Sayavedra-Soto L.A."/>
            <person name="Klotz M.G."/>
        </authorList>
    </citation>
    <scope>NUCLEOTIDE SEQUENCE [LARGE SCALE GENOMIC DNA]</scope>
    <source>
        <strain evidence="3 4">C-27</strain>
    </source>
</reference>
<dbReference type="EMBL" id="JPGN01000087">
    <property type="protein sequence ID" value="KFI18186.1"/>
    <property type="molecule type" value="Genomic_DNA"/>
</dbReference>
<feature type="transmembrane region" description="Helical" evidence="2">
    <location>
        <begin position="6"/>
        <end position="31"/>
    </location>
</feature>
<keyword evidence="2" id="KW-1133">Transmembrane helix</keyword>
<dbReference type="PANTHER" id="PTHR33219">
    <property type="entry name" value="YLMG HOMOLOG PROTEIN 2, CHLOROPLASTIC"/>
    <property type="match status" value="1"/>
</dbReference>
<dbReference type="Pfam" id="PF02325">
    <property type="entry name" value="CCB3_YggT"/>
    <property type="match status" value="2"/>
</dbReference>
<dbReference type="Proteomes" id="UP000028839">
    <property type="component" value="Unassembled WGS sequence"/>
</dbReference>
<dbReference type="HOGENOM" id="CLU_089905_0_1_6"/>
<evidence type="ECO:0000313" key="4">
    <source>
        <dbReference type="Proteomes" id="UP000028839"/>
    </source>
</evidence>
<dbReference type="PANTHER" id="PTHR33219:SF14">
    <property type="entry name" value="PROTEIN COFACTOR ASSEMBLY OF COMPLEX C SUBUNIT B CCB3, CHLOROPLASTIC-RELATED"/>
    <property type="match status" value="1"/>
</dbReference>
<feature type="transmembrane region" description="Helical" evidence="2">
    <location>
        <begin position="67"/>
        <end position="90"/>
    </location>
</feature>
<comment type="similarity">
    <text evidence="1">Belongs to the YggT family.</text>
</comment>
<evidence type="ECO:0000313" key="3">
    <source>
        <dbReference type="EMBL" id="KFI18186.1"/>
    </source>
</evidence>
<comment type="caution">
    <text evidence="3">The sequence shown here is derived from an EMBL/GenBank/DDBJ whole genome shotgun (WGS) entry which is preliminary data.</text>
</comment>
<dbReference type="OrthoDB" id="9806665at2"/>
<name>A0A0E2YZ31_9GAMM</name>